<dbReference type="InterPro" id="IPR025403">
    <property type="entry name" value="TgpA-like_C"/>
</dbReference>
<accession>A0A1Y6CZ36</accession>
<evidence type="ECO:0000313" key="3">
    <source>
        <dbReference type="EMBL" id="SMF93444.1"/>
    </source>
</evidence>
<feature type="transmembrane region" description="Helical" evidence="1">
    <location>
        <begin position="149"/>
        <end position="172"/>
    </location>
</feature>
<feature type="transmembrane region" description="Helical" evidence="1">
    <location>
        <begin position="256"/>
        <end position="276"/>
    </location>
</feature>
<feature type="transmembrane region" description="Helical" evidence="1">
    <location>
        <begin position="204"/>
        <end position="226"/>
    </location>
</feature>
<name>A0A1Y6CZ36_9GAMM</name>
<gene>
    <name evidence="3" type="ORF">SAMN02949497_0725</name>
</gene>
<feature type="transmembrane region" description="Helical" evidence="1">
    <location>
        <begin position="354"/>
        <end position="374"/>
    </location>
</feature>
<evidence type="ECO:0000256" key="1">
    <source>
        <dbReference type="SAM" id="Phobius"/>
    </source>
</evidence>
<dbReference type="Proteomes" id="UP000192923">
    <property type="component" value="Unassembled WGS sequence"/>
</dbReference>
<dbReference type="EMBL" id="FXAM01000001">
    <property type="protein sequence ID" value="SMF93444.1"/>
    <property type="molecule type" value="Genomic_DNA"/>
</dbReference>
<feature type="transmembrane region" description="Helical" evidence="1">
    <location>
        <begin position="34"/>
        <end position="53"/>
    </location>
</feature>
<sequence length="505" mass="56299">MDLERLELELRHRTPWEAMDLGLPWLRRWCGPVYRAWFATFIPFNLLLFLALWRWPLVAAMIAWWCKPLFDRVLLKVYAEAVFGQPPGLGTVWRALPDLCRRTGLVAALTWGRGDMARSFHLPVHQLERQRGKAAQARRKVLGYKARGCAFWLTFLCSNFSACLQISIILLLELLWPSEAPAVFDWQALFHGDSGLWESLLSHLAWVFGESLVEPFYVAAGFVLYLNRRNDLEGWDIELGFRQLSRRVAAERRGPGLGRAAGLAGWGLAGLLLAQYPPDGHAAEPTAASGPEVPPSPAKQAIQAVLADPVFGHKVEDWEWRKRDPDGVAPARRKTADFSWLHTILGWIAEGIRLSGYVAAAVLAGGFGVLLYRYRGMWPGRAPKTRIVPSTLFGLDVRPDALPEDIALAAGRLLDAGSVLPALSLLYRGALVALIHGHGVDFLPGDTEGECRTRVRGRIDHEAEAYFAGLLETWTLVAYAHATPPPERLRALCADWPHHFGRIAT</sequence>
<proteinExistence type="predicted"/>
<keyword evidence="1" id="KW-0472">Membrane</keyword>
<evidence type="ECO:0000313" key="4">
    <source>
        <dbReference type="Proteomes" id="UP000192923"/>
    </source>
</evidence>
<organism evidence="3 4">
    <name type="scientific">Methylomagnum ishizawai</name>
    <dbReference type="NCBI Taxonomy" id="1760988"/>
    <lineage>
        <taxon>Bacteria</taxon>
        <taxon>Pseudomonadati</taxon>
        <taxon>Pseudomonadota</taxon>
        <taxon>Gammaproteobacteria</taxon>
        <taxon>Methylococcales</taxon>
        <taxon>Methylococcaceae</taxon>
        <taxon>Methylomagnum</taxon>
    </lineage>
</organism>
<keyword evidence="4" id="KW-1185">Reference proteome</keyword>
<feature type="domain" description="Protein-glutamine gamma-glutamyltransferase-like C-terminal" evidence="2">
    <location>
        <begin position="426"/>
        <end position="496"/>
    </location>
</feature>
<reference evidence="3 4" key="1">
    <citation type="submission" date="2016-12" db="EMBL/GenBank/DDBJ databases">
        <authorList>
            <person name="Song W.-J."/>
            <person name="Kurnit D.M."/>
        </authorList>
    </citation>
    <scope>NUCLEOTIDE SEQUENCE [LARGE SCALE GENOMIC DNA]</scope>
    <source>
        <strain evidence="3 4">175</strain>
    </source>
</reference>
<evidence type="ECO:0000259" key="2">
    <source>
        <dbReference type="Pfam" id="PF13559"/>
    </source>
</evidence>
<dbReference type="RefSeq" id="WP_085210027.1">
    <property type="nucleotide sequence ID" value="NZ_FXAM01000001.1"/>
</dbReference>
<keyword evidence="1" id="KW-1133">Transmembrane helix</keyword>
<protein>
    <recommendedName>
        <fullName evidence="2">Protein-glutamine gamma-glutamyltransferase-like C-terminal domain-containing protein</fullName>
    </recommendedName>
</protein>
<dbReference type="STRING" id="1760988.SAMN02949497_0725"/>
<dbReference type="Pfam" id="PF13559">
    <property type="entry name" value="DUF4129"/>
    <property type="match status" value="1"/>
</dbReference>
<dbReference type="AlphaFoldDB" id="A0A1Y6CZ36"/>
<keyword evidence="1" id="KW-0812">Transmembrane</keyword>
<dbReference type="OrthoDB" id="183980at2"/>